<gene>
    <name evidence="2" type="ORF">ACFPEN_04400</name>
</gene>
<reference evidence="3" key="1">
    <citation type="journal article" date="2019" name="Int. J. Syst. Evol. Microbiol.">
        <title>The Global Catalogue of Microorganisms (GCM) 10K type strain sequencing project: providing services to taxonomists for standard genome sequencing and annotation.</title>
        <authorList>
            <consortium name="The Broad Institute Genomics Platform"/>
            <consortium name="The Broad Institute Genome Sequencing Center for Infectious Disease"/>
            <person name="Wu L."/>
            <person name="Ma J."/>
        </authorList>
    </citation>
    <scope>NUCLEOTIDE SEQUENCE [LARGE SCALE GENOMIC DNA]</scope>
    <source>
        <strain evidence="3">CECT 8064</strain>
    </source>
</reference>
<protein>
    <submittedName>
        <fullName evidence="2">Uncharacterized protein</fullName>
    </submittedName>
</protein>
<feature type="compositionally biased region" description="Basic and acidic residues" evidence="1">
    <location>
        <begin position="878"/>
        <end position="887"/>
    </location>
</feature>
<organism evidence="2 3">
    <name type="scientific">Streptomyces ehimensis</name>
    <dbReference type="NCBI Taxonomy" id="68195"/>
    <lineage>
        <taxon>Bacteria</taxon>
        <taxon>Bacillati</taxon>
        <taxon>Actinomycetota</taxon>
        <taxon>Actinomycetes</taxon>
        <taxon>Kitasatosporales</taxon>
        <taxon>Streptomycetaceae</taxon>
        <taxon>Streptomyces</taxon>
    </lineage>
</organism>
<evidence type="ECO:0000313" key="2">
    <source>
        <dbReference type="EMBL" id="MFC4512171.1"/>
    </source>
</evidence>
<evidence type="ECO:0000313" key="3">
    <source>
        <dbReference type="Proteomes" id="UP001595990"/>
    </source>
</evidence>
<sequence length="896" mass="99455">MAELTRFQVTRRAERRPLASSDQVLVYGKRAEPTELLGQIDEAVHGEGGLSAVRALARQFTEGASFVDPDKTEVAPGVETEVRRLDQWLTRHPNACAEEVAAALLAAAMRLGFEEVTLETAATVITCSEKWSEFRARLGDSLVAALLAGNGGPAVTAPGKWDDGKVPVFKASRLTRWVLVCGVVETLTECERGFLSVRELLNRVPVLPCPLFPLPFRSRLARMPAFSDLYVVRDEWARYVPGEIAHIENVLKGESKERVHKRIDESETVETRTEAEITITEKDTQSTDRSLLKMESGTDTNLTVGVEGQVNTSGQYGPTHVETHIGGSVEYSRAESERRASEQAHELVERAIARTELRVSETRTRRTLQRVEERNRHLVDNSKTPDGHVTGVYRWVDKIQRMQIFRYPHRYLLEFQVPEPATFVRWLIDHKPEPKGVLSEPAPFTVTGKADGLRLTVANMTVADYGTYATRYNVTGLPEPPTPEIAVSESFVVSGGERKESIDNYGSIPFPPTGAQAKEIAIPEGYAAVSAVGSVAAAPELANWKDWTDWDNSSAGEDGVHEHVGWHEIVAMLEIGGRTARASTQDSSTKPANTVTKTAGVYHSFWLAKEFRWNEAGVQHRQVMLDTKPTGKLSVSATVGGAYKASVSVSVKCKPTEATWDGWRNEVFARLYAAYSDMLSRWQSEQASLKEDSASSFSGGSPTRHREVVREELKRQVIEMLIGERFEGVSAIADDKDGGTWPRIDLDTAQDVGPYIQFLEQALEWSTMTYILYPYFWAPSKRWQELQQFESADAEYDKFLRSGSARVVVAARPGFECTVNHFMVFGEPWGGGPAPVPGDDLYVSVAQELKELTRAPADGIPGESWEARVPTSLVWLDPDPRLPKENEYSTLPGETK</sequence>
<keyword evidence="3" id="KW-1185">Reference proteome</keyword>
<feature type="region of interest" description="Disordered" evidence="1">
    <location>
        <begin position="876"/>
        <end position="896"/>
    </location>
</feature>
<proteinExistence type="predicted"/>
<dbReference type="Proteomes" id="UP001595990">
    <property type="component" value="Unassembled WGS sequence"/>
</dbReference>
<dbReference type="EMBL" id="JBHSFS010000002">
    <property type="protein sequence ID" value="MFC4512171.1"/>
    <property type="molecule type" value="Genomic_DNA"/>
</dbReference>
<dbReference type="RefSeq" id="WP_417922251.1">
    <property type="nucleotide sequence ID" value="NZ_JBHSFS010000002.1"/>
</dbReference>
<comment type="caution">
    <text evidence="2">The sequence shown here is derived from an EMBL/GenBank/DDBJ whole genome shotgun (WGS) entry which is preliminary data.</text>
</comment>
<name>A0ABV9BC77_9ACTN</name>
<accession>A0ABV9BC77</accession>
<evidence type="ECO:0000256" key="1">
    <source>
        <dbReference type="SAM" id="MobiDB-lite"/>
    </source>
</evidence>